<evidence type="ECO:0000313" key="1">
    <source>
        <dbReference type="EMBL" id="KAJ4321435.1"/>
    </source>
</evidence>
<gene>
    <name evidence="1" type="ORF">N0V84_005357</name>
</gene>
<evidence type="ECO:0000313" key="2">
    <source>
        <dbReference type="Proteomes" id="UP001140502"/>
    </source>
</evidence>
<dbReference type="OrthoDB" id="5056238at2759"/>
<dbReference type="AlphaFoldDB" id="A0A9W9BQD4"/>
<dbReference type="EMBL" id="JAPEUR010000095">
    <property type="protein sequence ID" value="KAJ4321435.1"/>
    <property type="molecule type" value="Genomic_DNA"/>
</dbReference>
<organism evidence="1 2">
    <name type="scientific">Fusarium piperis</name>
    <dbReference type="NCBI Taxonomy" id="1435070"/>
    <lineage>
        <taxon>Eukaryota</taxon>
        <taxon>Fungi</taxon>
        <taxon>Dikarya</taxon>
        <taxon>Ascomycota</taxon>
        <taxon>Pezizomycotina</taxon>
        <taxon>Sordariomycetes</taxon>
        <taxon>Hypocreomycetidae</taxon>
        <taxon>Hypocreales</taxon>
        <taxon>Nectriaceae</taxon>
        <taxon>Fusarium</taxon>
        <taxon>Fusarium solani species complex</taxon>
    </lineage>
</organism>
<dbReference type="Proteomes" id="UP001140502">
    <property type="component" value="Unassembled WGS sequence"/>
</dbReference>
<protein>
    <submittedName>
        <fullName evidence="1">Uncharacterized protein</fullName>
    </submittedName>
</protein>
<proteinExistence type="predicted"/>
<accession>A0A9W9BQD4</accession>
<reference evidence="1" key="1">
    <citation type="submission" date="2022-10" db="EMBL/GenBank/DDBJ databases">
        <title>Tapping the CABI collections for fungal endophytes: first genome assemblies for Collariella, Neodidymelliopsis, Ascochyta clinopodiicola, Didymella pomorum, Didymosphaeria variabile, Neocosmospora piperis and Neocucurbitaria cava.</title>
        <authorList>
            <person name="Hill R."/>
        </authorList>
    </citation>
    <scope>NUCLEOTIDE SEQUENCE</scope>
    <source>
        <strain evidence="1">IMI 366586</strain>
    </source>
</reference>
<comment type="caution">
    <text evidence="1">The sequence shown here is derived from an EMBL/GenBank/DDBJ whole genome shotgun (WGS) entry which is preliminary data.</text>
</comment>
<sequence>MNKSDIEITLCFLGEFPKDVQFNILSAATEGELPDRRNALRKVIQEALDNLIPGNKFAFLGSSSYQTDIEMIEIPAIPLSESAKATLEQSLRWWNKKTAMERTISFLTYLTCGHVVEIIHETSQTPSLSLDQAVRCAVTTQLQHDPPAVGDDQEPNPLFHEGILNGYVETLKNSVNNELRVTGRDFATTHTRFPLANRQTKASYQTPLVKIAEQFHRGRVNADATLQSFEFLLQKGANVDAKSASDLPESELYSEPLWMPPVINHLIEMMKWTDSRAKMVTLCKMAELACKKGAILFLCQNCFRVKGSKFGLKKMANARMKHPENLIEIALRPQCPPMLLRLFLEQRSAEVFARCPPDAGVRGLGHFGLIVLSGYD</sequence>
<name>A0A9W9BQD4_9HYPO</name>
<keyword evidence="2" id="KW-1185">Reference proteome</keyword>